<dbReference type="Gene3D" id="3.90.1150.30">
    <property type="match status" value="1"/>
</dbReference>
<dbReference type="PANTHER" id="PTHR35145">
    <property type="entry name" value="CYTOPLASMIC PROTEIN-RELATED"/>
    <property type="match status" value="1"/>
</dbReference>
<evidence type="ECO:0000313" key="1">
    <source>
        <dbReference type="EMBL" id="KXK66780.1"/>
    </source>
</evidence>
<dbReference type="Proteomes" id="UP000070366">
    <property type="component" value="Unassembled WGS sequence"/>
</dbReference>
<accession>A0A136Q7Z7</accession>
<reference evidence="1 2" key="1">
    <citation type="submission" date="2016-02" db="EMBL/GenBank/DDBJ databases">
        <authorList>
            <person name="Wen L."/>
            <person name="He K."/>
            <person name="Yang H."/>
        </authorList>
    </citation>
    <scope>NUCLEOTIDE SEQUENCE [LARGE SCALE GENOMIC DNA]</scope>
    <source>
        <strain evidence="1 2">DSM 22607</strain>
    </source>
</reference>
<dbReference type="AlphaFoldDB" id="A0A136Q7Z7"/>
<name>A0A136Q7Z7_9FIRM</name>
<protein>
    <recommendedName>
        <fullName evidence="3">MmcQ/YjbR family DNA-binding protein</fullName>
    </recommendedName>
</protein>
<dbReference type="RefSeq" id="WP_066523223.1">
    <property type="nucleotide sequence ID" value="NZ_CABMOF010000014.1"/>
</dbReference>
<dbReference type="STRING" id="626937.HMPREF3293_00326"/>
<dbReference type="EMBL" id="LSZW01000030">
    <property type="protein sequence ID" value="KXK66780.1"/>
    <property type="molecule type" value="Genomic_DNA"/>
</dbReference>
<dbReference type="KEGG" id="cmiu:B1H56_09430"/>
<sequence>MSYGWLGGYLLQKAGVTTDYQPEWQATRYFVGGKMFAMQGGDRNKRPIFTMKLEPSLGDFLRRQYPGAVVPGYYMNKVHWNSLYLESRVPEETVREMADKAYEAGLCALSKKKRSEIENGKE</sequence>
<dbReference type="InterPro" id="IPR058532">
    <property type="entry name" value="YjbR/MT2646/Rv2570-like"/>
</dbReference>
<dbReference type="InterPro" id="IPR007351">
    <property type="entry name" value="YjbR"/>
</dbReference>
<dbReference type="SUPFAM" id="SSF142906">
    <property type="entry name" value="YjbR-like"/>
    <property type="match status" value="1"/>
</dbReference>
<dbReference type="InterPro" id="IPR038056">
    <property type="entry name" value="YjbR-like_sf"/>
</dbReference>
<evidence type="ECO:0008006" key="3">
    <source>
        <dbReference type="Google" id="ProtNLM"/>
    </source>
</evidence>
<dbReference type="Pfam" id="PF04237">
    <property type="entry name" value="YjbR"/>
    <property type="match status" value="1"/>
</dbReference>
<keyword evidence="2" id="KW-1185">Reference proteome</keyword>
<comment type="caution">
    <text evidence="1">The sequence shown here is derived from an EMBL/GenBank/DDBJ whole genome shotgun (WGS) entry which is preliminary data.</text>
</comment>
<organism evidence="1 2">
    <name type="scientific">Christensenella minuta</name>
    <dbReference type="NCBI Taxonomy" id="626937"/>
    <lineage>
        <taxon>Bacteria</taxon>
        <taxon>Bacillati</taxon>
        <taxon>Bacillota</taxon>
        <taxon>Clostridia</taxon>
        <taxon>Christensenellales</taxon>
        <taxon>Christensenellaceae</taxon>
        <taxon>Christensenella</taxon>
    </lineage>
</organism>
<dbReference type="PANTHER" id="PTHR35145:SF1">
    <property type="entry name" value="CYTOPLASMIC PROTEIN"/>
    <property type="match status" value="1"/>
</dbReference>
<proteinExistence type="predicted"/>
<gene>
    <name evidence="1" type="ORF">HMPREF3293_00326</name>
</gene>
<dbReference type="PATRIC" id="fig|626937.4.peg.324"/>
<dbReference type="OrthoDB" id="9789813at2"/>
<evidence type="ECO:0000313" key="2">
    <source>
        <dbReference type="Proteomes" id="UP000070366"/>
    </source>
</evidence>